<sequence>MTTPARSHRPDHHSPATGTHVLDAADRTAVGAIAERLAADGGEISSAEWLDRVRDAALALPVGLRRSLRALQRHSGAAGSLLVRGLPIGDAAALPPTPAVGGSAQHTPTPPSAALMLAVLALGEPVAFRAEKKGLLVHDVVPVPGSEEMQGNEGSVDLEFHVENAFHPHRPDHVLLLCLRSDHEGTAGLRLACARRALPLLDDRVREALARPEFVTAPPPSFGGVGDETQPHAVLGGDPDDPDVVVDFGVTRAVTAEGEAALPALHGALAATSRTLVLRPGDLAIVDNRVTLHGRTAFRPRYDGRDRWLQRAFAVSDLRRSRDHRPADGHVLVR</sequence>
<name>A0A1Q9LIS9_9PSEU</name>
<keyword evidence="2 5" id="KW-0479">Metal-binding</keyword>
<dbReference type="AlphaFoldDB" id="A0A1Q9LIS9"/>
<keyword evidence="8" id="KW-1185">Reference proteome</keyword>
<comment type="caution">
    <text evidence="7">The sequence shown here is derived from an EMBL/GenBank/DDBJ whole genome shotgun (WGS) entry which is preliminary data.</text>
</comment>
<feature type="binding site" evidence="5">
    <location>
        <position position="293"/>
    </location>
    <ligand>
        <name>Fe cation</name>
        <dbReference type="ChEBI" id="CHEBI:24875"/>
    </ligand>
</feature>
<evidence type="ECO:0000259" key="6">
    <source>
        <dbReference type="Pfam" id="PF02668"/>
    </source>
</evidence>
<dbReference type="Gene3D" id="3.60.130.10">
    <property type="entry name" value="Clavaminate synthase-like"/>
    <property type="match status" value="1"/>
</dbReference>
<organism evidence="7 8">
    <name type="scientific">Actinokineospora bangkokensis</name>
    <dbReference type="NCBI Taxonomy" id="1193682"/>
    <lineage>
        <taxon>Bacteria</taxon>
        <taxon>Bacillati</taxon>
        <taxon>Actinomycetota</taxon>
        <taxon>Actinomycetes</taxon>
        <taxon>Pseudonocardiales</taxon>
        <taxon>Pseudonocardiaceae</taxon>
        <taxon>Actinokineospora</taxon>
    </lineage>
</organism>
<dbReference type="GO" id="GO:0016491">
    <property type="term" value="F:oxidoreductase activity"/>
    <property type="evidence" value="ECO:0007669"/>
    <property type="project" value="UniProtKB-KW"/>
</dbReference>
<gene>
    <name evidence="7" type="ORF">BJP25_24145</name>
</gene>
<accession>A0A1Q9LIS9</accession>
<evidence type="ECO:0000256" key="3">
    <source>
        <dbReference type="ARBA" id="ARBA00023002"/>
    </source>
</evidence>
<evidence type="ECO:0000256" key="1">
    <source>
        <dbReference type="ARBA" id="ARBA00008425"/>
    </source>
</evidence>
<evidence type="ECO:0000313" key="7">
    <source>
        <dbReference type="EMBL" id="OLR91923.1"/>
    </source>
</evidence>
<dbReference type="InterPro" id="IPR042098">
    <property type="entry name" value="TauD-like_sf"/>
</dbReference>
<dbReference type="STRING" id="1193682.BJP25_24145"/>
<dbReference type="GO" id="GO:0005506">
    <property type="term" value="F:iron ion binding"/>
    <property type="evidence" value="ECO:0007669"/>
    <property type="project" value="InterPro"/>
</dbReference>
<feature type="binding site" evidence="5">
    <location>
        <position position="161"/>
    </location>
    <ligand>
        <name>Fe cation</name>
        <dbReference type="ChEBI" id="CHEBI:24875"/>
    </ligand>
</feature>
<evidence type="ECO:0000313" key="8">
    <source>
        <dbReference type="Proteomes" id="UP000186040"/>
    </source>
</evidence>
<dbReference type="Proteomes" id="UP000186040">
    <property type="component" value="Unassembled WGS sequence"/>
</dbReference>
<protein>
    <submittedName>
        <fullName evidence="7">L-asparagine oxygenase</fullName>
    </submittedName>
</protein>
<evidence type="ECO:0000256" key="4">
    <source>
        <dbReference type="ARBA" id="ARBA00023004"/>
    </source>
</evidence>
<feature type="binding site" evidence="5">
    <location>
        <position position="163"/>
    </location>
    <ligand>
        <name>Fe cation</name>
        <dbReference type="ChEBI" id="CHEBI:24875"/>
    </ligand>
</feature>
<proteinExistence type="inferred from homology"/>
<comment type="similarity">
    <text evidence="1">Belongs to the clavaminate synthase family.</text>
</comment>
<dbReference type="SUPFAM" id="SSF51197">
    <property type="entry name" value="Clavaminate synthase-like"/>
    <property type="match status" value="1"/>
</dbReference>
<reference evidence="7 8" key="1">
    <citation type="submission" date="2016-10" db="EMBL/GenBank/DDBJ databases">
        <title>The Draft Genome Sequence of Actinokineospora bangkokensis 44EHWT reveals the biosynthetic pathway of antifungal compounds Thailandins with unusual extender unit butylmalonyl-CoA.</title>
        <authorList>
            <person name="Greule A."/>
            <person name="Intra B."/>
            <person name="Flemming S."/>
            <person name="Rommel M.G."/>
            <person name="Panbangred W."/>
            <person name="Bechthold A."/>
        </authorList>
    </citation>
    <scope>NUCLEOTIDE SEQUENCE [LARGE SCALE GENOMIC DNA]</scope>
    <source>
        <strain evidence="7 8">44EHW</strain>
    </source>
</reference>
<dbReference type="PIRSF" id="PIRSF019543">
    <property type="entry name" value="Clavaminate_syn"/>
    <property type="match status" value="1"/>
</dbReference>
<keyword evidence="3" id="KW-0560">Oxidoreductase</keyword>
<keyword evidence="4 5" id="KW-0408">Iron</keyword>
<dbReference type="OrthoDB" id="3872700at2"/>
<dbReference type="InterPro" id="IPR014503">
    <property type="entry name" value="Clavaminate_syn-like"/>
</dbReference>
<dbReference type="EMBL" id="MKQR01000018">
    <property type="protein sequence ID" value="OLR91923.1"/>
    <property type="molecule type" value="Genomic_DNA"/>
</dbReference>
<dbReference type="InterPro" id="IPR003819">
    <property type="entry name" value="TauD/TfdA-like"/>
</dbReference>
<dbReference type="Pfam" id="PF02668">
    <property type="entry name" value="TauD"/>
    <property type="match status" value="1"/>
</dbReference>
<evidence type="ECO:0000256" key="5">
    <source>
        <dbReference type="PIRSR" id="PIRSR019543-2"/>
    </source>
</evidence>
<evidence type="ECO:0000256" key="2">
    <source>
        <dbReference type="ARBA" id="ARBA00022723"/>
    </source>
</evidence>
<feature type="domain" description="TauD/TfdA-like" evidence="6">
    <location>
        <begin position="76"/>
        <end position="312"/>
    </location>
</feature>